<sequence>MRAVWARYQPVHIISNTPYLNLKIENEVSKHTLKLLLSIQLFFLILRHFSLSNIFWVVK</sequence>
<evidence type="ECO:0000256" key="1">
    <source>
        <dbReference type="SAM" id="Phobius"/>
    </source>
</evidence>
<dbReference type="EMBL" id="GBXM01024176">
    <property type="protein sequence ID" value="JAH84401.1"/>
    <property type="molecule type" value="Transcribed_RNA"/>
</dbReference>
<dbReference type="AlphaFoldDB" id="A0A0E9W268"/>
<evidence type="ECO:0000313" key="2">
    <source>
        <dbReference type="EMBL" id="JAH84401.1"/>
    </source>
</evidence>
<reference evidence="2" key="2">
    <citation type="journal article" date="2015" name="Fish Shellfish Immunol.">
        <title>Early steps in the European eel (Anguilla anguilla)-Vibrio vulnificus interaction in the gills: Role of the RtxA13 toxin.</title>
        <authorList>
            <person name="Callol A."/>
            <person name="Pajuelo D."/>
            <person name="Ebbesson L."/>
            <person name="Teles M."/>
            <person name="MacKenzie S."/>
            <person name="Amaro C."/>
        </authorList>
    </citation>
    <scope>NUCLEOTIDE SEQUENCE</scope>
</reference>
<keyword evidence="1" id="KW-1133">Transmembrane helix</keyword>
<organism evidence="2">
    <name type="scientific">Anguilla anguilla</name>
    <name type="common">European freshwater eel</name>
    <name type="synonym">Muraena anguilla</name>
    <dbReference type="NCBI Taxonomy" id="7936"/>
    <lineage>
        <taxon>Eukaryota</taxon>
        <taxon>Metazoa</taxon>
        <taxon>Chordata</taxon>
        <taxon>Craniata</taxon>
        <taxon>Vertebrata</taxon>
        <taxon>Euteleostomi</taxon>
        <taxon>Actinopterygii</taxon>
        <taxon>Neopterygii</taxon>
        <taxon>Teleostei</taxon>
        <taxon>Anguilliformes</taxon>
        <taxon>Anguillidae</taxon>
        <taxon>Anguilla</taxon>
    </lineage>
</organism>
<proteinExistence type="predicted"/>
<keyword evidence="1" id="KW-0812">Transmembrane</keyword>
<reference evidence="2" key="1">
    <citation type="submission" date="2014-11" db="EMBL/GenBank/DDBJ databases">
        <authorList>
            <person name="Amaro Gonzalez C."/>
        </authorList>
    </citation>
    <scope>NUCLEOTIDE SEQUENCE</scope>
</reference>
<accession>A0A0E9W268</accession>
<protein>
    <submittedName>
        <fullName evidence="2">Uncharacterized protein</fullName>
    </submittedName>
</protein>
<name>A0A0E9W268_ANGAN</name>
<feature type="transmembrane region" description="Helical" evidence="1">
    <location>
        <begin position="35"/>
        <end position="58"/>
    </location>
</feature>
<keyword evidence="1" id="KW-0472">Membrane</keyword>